<keyword evidence="1" id="KW-0808">Transferase</keyword>
<dbReference type="GO" id="GO:0008972">
    <property type="term" value="F:phosphomethylpyrimidine kinase activity"/>
    <property type="evidence" value="ECO:0007669"/>
    <property type="project" value="InterPro"/>
</dbReference>
<dbReference type="GO" id="GO:0005524">
    <property type="term" value="F:ATP binding"/>
    <property type="evidence" value="ECO:0007669"/>
    <property type="project" value="UniProtKB-KW"/>
</dbReference>
<dbReference type="Gene3D" id="3.40.1190.20">
    <property type="match status" value="1"/>
</dbReference>
<keyword evidence="8" id="KW-1185">Reference proteome</keyword>
<dbReference type="PANTHER" id="PTHR20858">
    <property type="entry name" value="PHOSPHOMETHYLPYRIMIDINE KINASE"/>
    <property type="match status" value="1"/>
</dbReference>
<name>I3XRW3_DESAM</name>
<dbReference type="InterPro" id="IPR004399">
    <property type="entry name" value="HMP/HMP-P_kinase_dom"/>
</dbReference>
<reference evidence="7 8" key="1">
    <citation type="journal article" date="2012" name="J. Bacteriol.">
        <title>Complete Genome Sequence of Desulfurococcus fermentans, a Hyperthermophilic Cellulolytic Crenarchaeon Isolated from a Freshwater Hot Spring in Kamchatka, Russia.</title>
        <authorList>
            <person name="Susanti D."/>
            <person name="Johnson E.F."/>
            <person name="Rodriguez J.R."/>
            <person name="Anderson I."/>
            <person name="Perevalova A.A."/>
            <person name="Kyrpides N."/>
            <person name="Lucas S."/>
            <person name="Han J."/>
            <person name="Lapidus A."/>
            <person name="Cheng J.F."/>
            <person name="Goodwin L."/>
            <person name="Pitluck S."/>
            <person name="Mavrommatis K."/>
            <person name="Peters L."/>
            <person name="Land M.L."/>
            <person name="Hauser L."/>
            <person name="Gopalan V."/>
            <person name="Chan P.P."/>
            <person name="Lowe T.M."/>
            <person name="Atomi H."/>
            <person name="Bonch-Osmolovskaya E.A."/>
            <person name="Woyke T."/>
            <person name="Mukhopadhyay B."/>
        </authorList>
    </citation>
    <scope>NUCLEOTIDE SEQUENCE [LARGE SCALE GENOMIC DNA]</scope>
    <source>
        <strain evidence="7 8">DSM 16532</strain>
    </source>
</reference>
<evidence type="ECO:0000259" key="5">
    <source>
        <dbReference type="Pfam" id="PF08543"/>
    </source>
</evidence>
<dbReference type="NCBIfam" id="TIGR00097">
    <property type="entry name" value="HMP-P_kinase"/>
    <property type="match status" value="1"/>
</dbReference>
<feature type="domain" description="Pyridoxamine kinase/Phosphomethylpyrimidine kinase" evidence="5">
    <location>
        <begin position="14"/>
        <end position="258"/>
    </location>
</feature>
<evidence type="ECO:0000313" key="8">
    <source>
        <dbReference type="Proteomes" id="UP000006175"/>
    </source>
</evidence>
<dbReference type="Pfam" id="PF10120">
    <property type="entry name" value="ThiN"/>
    <property type="match status" value="1"/>
</dbReference>
<organism evidence="7 8">
    <name type="scientific">Desulfurococcus amylolyticus DSM 16532</name>
    <dbReference type="NCBI Taxonomy" id="768672"/>
    <lineage>
        <taxon>Archaea</taxon>
        <taxon>Thermoproteota</taxon>
        <taxon>Thermoprotei</taxon>
        <taxon>Desulfurococcales</taxon>
        <taxon>Desulfurococcaceae</taxon>
        <taxon>Desulfurococcus</taxon>
    </lineage>
</organism>
<dbReference type="InterPro" id="IPR019293">
    <property type="entry name" value="ThiN"/>
</dbReference>
<dbReference type="InterPro" id="IPR029056">
    <property type="entry name" value="Ribokinase-like"/>
</dbReference>
<dbReference type="PANTHER" id="PTHR20858:SF17">
    <property type="entry name" value="HYDROXYMETHYLPYRIMIDINE_PHOSPHOMETHYLPYRIMIDINE KINASE THI20-RELATED"/>
    <property type="match status" value="1"/>
</dbReference>
<dbReference type="EMBL" id="CP003321">
    <property type="protein sequence ID" value="AFL66687.1"/>
    <property type="molecule type" value="Genomic_DNA"/>
</dbReference>
<dbReference type="InterPro" id="IPR013749">
    <property type="entry name" value="PM/HMP-P_kinase-1"/>
</dbReference>
<evidence type="ECO:0000256" key="3">
    <source>
        <dbReference type="ARBA" id="ARBA00022777"/>
    </source>
</evidence>
<sequence length="449" mass="48130">MKPIPVALTIAGSDSGGGAGIEADLKTFTALGVHGAVAVTSVTAQNTVAVTAIHDIPPEIVYKQIEAVAEDMGVDAAKTGMLSNSGIIEVVARAVNRYGFPLVVDPVMIAKTGARLLREDAVRALVEKLLPLAKVATPNKPEAEVLAGMEIKSLEDAKRAARVIAVETGVEAVVVKGGHMEGEESIDVLYWRGGYREYRASRVSQPCSHGGGCSFSAAITAGLAKGLEIPEAVKLAKEFISTAISYGYRVGKGYCPVNPAAWLAIPAEKYWAIMDVEEAVELVLENRNVFKHLVPEVGMNIARIINPLYARGIKDIVAVAGRIVRYMDTVKPVGPVKPGVSSHLARALLEAVKHNPEVRAVVNIAYSREFIEKASRKGYRVIYIDRTREPPEVKQKEGASIPWIIREAFSIDSKADIVYDTGDTGKEAMIRVFAGTAVHAVMKILDVAS</sequence>
<dbReference type="InterPro" id="IPR036409">
    <property type="entry name" value="Aldolase_II/adducin_N_sf"/>
</dbReference>
<dbReference type="AlphaFoldDB" id="I3XRW3"/>
<evidence type="ECO:0000256" key="1">
    <source>
        <dbReference type="ARBA" id="ARBA00022679"/>
    </source>
</evidence>
<dbReference type="GO" id="GO:0005829">
    <property type="term" value="C:cytosol"/>
    <property type="evidence" value="ECO:0007669"/>
    <property type="project" value="TreeGrafter"/>
</dbReference>
<dbReference type="HOGENOM" id="CLU_035788_0_0_2"/>
<evidence type="ECO:0000256" key="2">
    <source>
        <dbReference type="ARBA" id="ARBA00022741"/>
    </source>
</evidence>
<dbReference type="Pfam" id="PF08543">
    <property type="entry name" value="Phos_pyr_kin"/>
    <property type="match status" value="1"/>
</dbReference>
<evidence type="ECO:0000256" key="4">
    <source>
        <dbReference type="ARBA" id="ARBA00022840"/>
    </source>
</evidence>
<dbReference type="Proteomes" id="UP000006175">
    <property type="component" value="Chromosome"/>
</dbReference>
<dbReference type="eggNOG" id="arCOG00020">
    <property type="taxonomic scope" value="Archaea"/>
</dbReference>
<protein>
    <submittedName>
        <fullName evidence="7">Phosphomethylpyrimidine kinase</fullName>
    </submittedName>
</protein>
<dbReference type="SUPFAM" id="SSF53613">
    <property type="entry name" value="Ribokinase-like"/>
    <property type="match status" value="1"/>
</dbReference>
<dbReference type="Gene3D" id="3.40.225.10">
    <property type="entry name" value="Class II aldolase/adducin N-terminal domain"/>
    <property type="match status" value="1"/>
</dbReference>
<dbReference type="NCBIfam" id="NF006346">
    <property type="entry name" value="PRK08573.1"/>
    <property type="match status" value="1"/>
</dbReference>
<dbReference type="SUPFAM" id="SSF53639">
    <property type="entry name" value="AraD/HMP-PK domain-like"/>
    <property type="match status" value="1"/>
</dbReference>
<dbReference type="KEGG" id="dfd:Desfe_0794"/>
<dbReference type="GO" id="GO:0008902">
    <property type="term" value="F:hydroxymethylpyrimidine kinase activity"/>
    <property type="evidence" value="ECO:0007669"/>
    <property type="project" value="TreeGrafter"/>
</dbReference>
<accession>I3XRW3</accession>
<keyword evidence="3 7" id="KW-0418">Kinase</keyword>
<proteinExistence type="predicted"/>
<gene>
    <name evidence="7" type="ORF">Desfe_0794</name>
</gene>
<evidence type="ECO:0000259" key="6">
    <source>
        <dbReference type="Pfam" id="PF10120"/>
    </source>
</evidence>
<dbReference type="FunFam" id="3.40.1190.20:FF:000003">
    <property type="entry name" value="Phosphomethylpyrimidine kinase ThiD"/>
    <property type="match status" value="1"/>
</dbReference>
<evidence type="ECO:0000313" key="7">
    <source>
        <dbReference type="EMBL" id="AFL66687.1"/>
    </source>
</evidence>
<feature type="domain" description="Thiamine-phosphate synthase ThiN" evidence="6">
    <location>
        <begin position="275"/>
        <end position="445"/>
    </location>
</feature>
<dbReference type="CDD" id="cd01169">
    <property type="entry name" value="HMPP_kinase"/>
    <property type="match status" value="1"/>
</dbReference>
<keyword evidence="4" id="KW-0067">ATP-binding</keyword>
<keyword evidence="2" id="KW-0547">Nucleotide-binding</keyword>
<dbReference type="GO" id="GO:0009228">
    <property type="term" value="P:thiamine biosynthetic process"/>
    <property type="evidence" value="ECO:0007669"/>
    <property type="project" value="InterPro"/>
</dbReference>